<organism evidence="2 3">
    <name type="scientific">Hermetia illucens</name>
    <name type="common">Black soldier fly</name>
    <dbReference type="NCBI Taxonomy" id="343691"/>
    <lineage>
        <taxon>Eukaryota</taxon>
        <taxon>Metazoa</taxon>
        <taxon>Ecdysozoa</taxon>
        <taxon>Arthropoda</taxon>
        <taxon>Hexapoda</taxon>
        <taxon>Insecta</taxon>
        <taxon>Pterygota</taxon>
        <taxon>Neoptera</taxon>
        <taxon>Endopterygota</taxon>
        <taxon>Diptera</taxon>
        <taxon>Brachycera</taxon>
        <taxon>Stratiomyomorpha</taxon>
        <taxon>Stratiomyidae</taxon>
        <taxon>Hermetiinae</taxon>
        <taxon>Hermetia</taxon>
    </lineage>
</organism>
<dbReference type="InParanoid" id="A0A7R8UJM2"/>
<proteinExistence type="predicted"/>
<dbReference type="Proteomes" id="UP000594454">
    <property type="component" value="Chromosome 2"/>
</dbReference>
<evidence type="ECO:0000313" key="3">
    <source>
        <dbReference type="Proteomes" id="UP000594454"/>
    </source>
</evidence>
<protein>
    <submittedName>
        <fullName evidence="2">Uncharacterized protein</fullName>
    </submittedName>
</protein>
<gene>
    <name evidence="2" type="ORF">HERILL_LOCUS4977</name>
</gene>
<keyword evidence="3" id="KW-1185">Reference proteome</keyword>
<dbReference type="EMBL" id="LR899010">
    <property type="protein sequence ID" value="CAD7081895.1"/>
    <property type="molecule type" value="Genomic_DNA"/>
</dbReference>
<evidence type="ECO:0000256" key="1">
    <source>
        <dbReference type="SAM" id="MobiDB-lite"/>
    </source>
</evidence>
<dbReference type="AlphaFoldDB" id="A0A7R8UJM2"/>
<evidence type="ECO:0000313" key="2">
    <source>
        <dbReference type="EMBL" id="CAD7081895.1"/>
    </source>
</evidence>
<sequence>MKWLLSYLNLCMAGMLQMSNFAFESWSYKVKYETKLVYGCGLFSLKIMVYGELIMISQTQVAKVDMKPTESQDRNKDSGHDSSNWKTYFVAPGDILPMVASTLDL</sequence>
<feature type="region of interest" description="Disordered" evidence="1">
    <location>
        <begin position="65"/>
        <end position="86"/>
    </location>
</feature>
<name>A0A7R8UJM2_HERIL</name>
<reference evidence="2 3" key="1">
    <citation type="submission" date="2020-11" db="EMBL/GenBank/DDBJ databases">
        <authorList>
            <person name="Wallbank WR R."/>
            <person name="Pardo Diaz C."/>
            <person name="Kozak K."/>
            <person name="Martin S."/>
            <person name="Jiggins C."/>
            <person name="Moest M."/>
            <person name="Warren A I."/>
            <person name="Generalovic N T."/>
            <person name="Byers J.R.P. K."/>
            <person name="Montejo-Kovacevich G."/>
            <person name="Yen C E."/>
        </authorList>
    </citation>
    <scope>NUCLEOTIDE SEQUENCE [LARGE SCALE GENOMIC DNA]</scope>
</reference>
<accession>A0A7R8UJM2</accession>
<feature type="compositionally biased region" description="Basic and acidic residues" evidence="1">
    <location>
        <begin position="65"/>
        <end position="80"/>
    </location>
</feature>